<dbReference type="Proteomes" id="UP000807306">
    <property type="component" value="Unassembled WGS sequence"/>
</dbReference>
<keyword evidence="1" id="KW-0812">Transmembrane</keyword>
<evidence type="ECO:0000313" key="3">
    <source>
        <dbReference type="Proteomes" id="UP000807306"/>
    </source>
</evidence>
<name>A0A9P6EIR3_9AGAR</name>
<evidence type="ECO:0000256" key="1">
    <source>
        <dbReference type="SAM" id="Phobius"/>
    </source>
</evidence>
<keyword evidence="3" id="KW-1185">Reference proteome</keyword>
<proteinExistence type="predicted"/>
<feature type="transmembrane region" description="Helical" evidence="1">
    <location>
        <begin position="77"/>
        <end position="100"/>
    </location>
</feature>
<reference evidence="2" key="1">
    <citation type="submission" date="2020-11" db="EMBL/GenBank/DDBJ databases">
        <authorList>
            <consortium name="DOE Joint Genome Institute"/>
            <person name="Ahrendt S."/>
            <person name="Riley R."/>
            <person name="Andreopoulos W."/>
            <person name="Labutti K."/>
            <person name="Pangilinan J."/>
            <person name="Ruiz-Duenas F.J."/>
            <person name="Barrasa J.M."/>
            <person name="Sanchez-Garcia M."/>
            <person name="Camarero S."/>
            <person name="Miyauchi S."/>
            <person name="Serrano A."/>
            <person name="Linde D."/>
            <person name="Babiker R."/>
            <person name="Drula E."/>
            <person name="Ayuso-Fernandez I."/>
            <person name="Pacheco R."/>
            <person name="Padilla G."/>
            <person name="Ferreira P."/>
            <person name="Barriuso J."/>
            <person name="Kellner H."/>
            <person name="Castanera R."/>
            <person name="Alfaro M."/>
            <person name="Ramirez L."/>
            <person name="Pisabarro A.G."/>
            <person name="Kuo A."/>
            <person name="Tritt A."/>
            <person name="Lipzen A."/>
            <person name="He G."/>
            <person name="Yan M."/>
            <person name="Ng V."/>
            <person name="Cullen D."/>
            <person name="Martin F."/>
            <person name="Rosso M.-N."/>
            <person name="Henrissat B."/>
            <person name="Hibbett D."/>
            <person name="Martinez A.T."/>
            <person name="Grigoriev I.V."/>
        </authorList>
    </citation>
    <scope>NUCLEOTIDE SEQUENCE</scope>
    <source>
        <strain evidence="2">CBS 506.95</strain>
    </source>
</reference>
<dbReference type="AlphaFoldDB" id="A0A9P6EIR3"/>
<evidence type="ECO:0000313" key="2">
    <source>
        <dbReference type="EMBL" id="KAF9529645.1"/>
    </source>
</evidence>
<dbReference type="OrthoDB" id="3062801at2759"/>
<accession>A0A9P6EIR3</accession>
<dbReference type="EMBL" id="MU157845">
    <property type="protein sequence ID" value="KAF9529645.1"/>
    <property type="molecule type" value="Genomic_DNA"/>
</dbReference>
<protein>
    <submittedName>
        <fullName evidence="2">Uncharacterized protein</fullName>
    </submittedName>
</protein>
<comment type="caution">
    <text evidence="2">The sequence shown here is derived from an EMBL/GenBank/DDBJ whole genome shotgun (WGS) entry which is preliminary data.</text>
</comment>
<organism evidence="2 3">
    <name type="scientific">Crepidotus variabilis</name>
    <dbReference type="NCBI Taxonomy" id="179855"/>
    <lineage>
        <taxon>Eukaryota</taxon>
        <taxon>Fungi</taxon>
        <taxon>Dikarya</taxon>
        <taxon>Basidiomycota</taxon>
        <taxon>Agaricomycotina</taxon>
        <taxon>Agaricomycetes</taxon>
        <taxon>Agaricomycetidae</taxon>
        <taxon>Agaricales</taxon>
        <taxon>Agaricineae</taxon>
        <taxon>Crepidotaceae</taxon>
        <taxon>Crepidotus</taxon>
    </lineage>
</organism>
<gene>
    <name evidence="2" type="ORF">CPB83DRAFT_764831</name>
</gene>
<keyword evidence="1" id="KW-1133">Transmembrane helix</keyword>
<sequence length="144" mass="16338">MVCHTAGDLAQREQFYHLHEISAHPKLPRFEKLLQSWDSFIETTVREWKSLNIVSTLLLTAILTVLQIPGLGDYRPIRYTALVALKCALMSMIFGVAFVIQFSSMRRRYIAAEWALVKSFVSFIGDCKLTILFIGSTEVAISIL</sequence>
<keyword evidence="1" id="KW-0472">Membrane</keyword>
<feature type="transmembrane region" description="Helical" evidence="1">
    <location>
        <begin position="51"/>
        <end position="71"/>
    </location>
</feature>